<evidence type="ECO:0000313" key="2">
    <source>
        <dbReference type="Proteomes" id="UP001152888"/>
    </source>
</evidence>
<evidence type="ECO:0000313" key="1">
    <source>
        <dbReference type="EMBL" id="CAH2008657.1"/>
    </source>
</evidence>
<accession>A0A9P0Q4K8</accession>
<reference evidence="1" key="1">
    <citation type="submission" date="2022-03" db="EMBL/GenBank/DDBJ databases">
        <authorList>
            <person name="Sayadi A."/>
        </authorList>
    </citation>
    <scope>NUCLEOTIDE SEQUENCE</scope>
</reference>
<name>A0A9P0Q4K8_ACAOB</name>
<dbReference type="AlphaFoldDB" id="A0A9P0Q4K8"/>
<dbReference type="Proteomes" id="UP001152888">
    <property type="component" value="Unassembled WGS sequence"/>
</dbReference>
<keyword evidence="2" id="KW-1185">Reference proteome</keyword>
<comment type="caution">
    <text evidence="1">The sequence shown here is derived from an EMBL/GenBank/DDBJ whole genome shotgun (WGS) entry which is preliminary data.</text>
</comment>
<sequence>MNIFRFSFSLGFLLSVQFSSSVSIKLIFFFHFIIRISILWDRLVLPSSCCIHFSIQKFT</sequence>
<gene>
    <name evidence="1" type="ORF">ACAOBT_LOCUS30387</name>
</gene>
<organism evidence="1 2">
    <name type="scientific">Acanthoscelides obtectus</name>
    <name type="common">Bean weevil</name>
    <name type="synonym">Bruchus obtectus</name>
    <dbReference type="NCBI Taxonomy" id="200917"/>
    <lineage>
        <taxon>Eukaryota</taxon>
        <taxon>Metazoa</taxon>
        <taxon>Ecdysozoa</taxon>
        <taxon>Arthropoda</taxon>
        <taxon>Hexapoda</taxon>
        <taxon>Insecta</taxon>
        <taxon>Pterygota</taxon>
        <taxon>Neoptera</taxon>
        <taxon>Endopterygota</taxon>
        <taxon>Coleoptera</taxon>
        <taxon>Polyphaga</taxon>
        <taxon>Cucujiformia</taxon>
        <taxon>Chrysomeloidea</taxon>
        <taxon>Chrysomelidae</taxon>
        <taxon>Bruchinae</taxon>
        <taxon>Bruchini</taxon>
        <taxon>Acanthoscelides</taxon>
    </lineage>
</organism>
<proteinExistence type="predicted"/>
<dbReference type="EMBL" id="CAKOFQ010007826">
    <property type="protein sequence ID" value="CAH2008657.1"/>
    <property type="molecule type" value="Genomic_DNA"/>
</dbReference>
<protein>
    <submittedName>
        <fullName evidence="1">Uncharacterized protein</fullName>
    </submittedName>
</protein>